<dbReference type="AlphaFoldDB" id="A0A6J6PHH0"/>
<reference evidence="2" key="1">
    <citation type="submission" date="2020-05" db="EMBL/GenBank/DDBJ databases">
        <authorList>
            <person name="Chiriac C."/>
            <person name="Salcher M."/>
            <person name="Ghai R."/>
            <person name="Kavagutti S V."/>
        </authorList>
    </citation>
    <scope>NUCLEOTIDE SEQUENCE</scope>
</reference>
<name>A0A6J6PHH0_9ZZZZ</name>
<dbReference type="EMBL" id="CAEZXM010000202">
    <property type="protein sequence ID" value="CAB4697992.1"/>
    <property type="molecule type" value="Genomic_DNA"/>
</dbReference>
<feature type="region of interest" description="Disordered" evidence="1">
    <location>
        <begin position="213"/>
        <end position="249"/>
    </location>
</feature>
<gene>
    <name evidence="2" type="ORF">UFOPK2366_01113</name>
</gene>
<evidence type="ECO:0000256" key="1">
    <source>
        <dbReference type="SAM" id="MobiDB-lite"/>
    </source>
</evidence>
<evidence type="ECO:0000313" key="2">
    <source>
        <dbReference type="EMBL" id="CAB4697992.1"/>
    </source>
</evidence>
<sequence length="249" mass="27085">MTIEQVGGEQRNQFLGELIRTEVVAASRDQHRQTVCCVIAQRDEIAASLGGRVRRARTKRIGLAEAAVLDRSVDLVGGNMQKSFDPNLAGDVAQHVGAKTVRAHKRVAVENRAVDMGFGCEVHHRVVTSHRCHHVVLVTDIALDEMTPTIVDEIADVLEVARIRERVVHRDRVVGGGQHVADVVRTNEPGSAGNELLHVRIFQYGRRPMGRSARNGFASSRAERMGSVTPQSPAIAGSFHITPSSSCGL</sequence>
<proteinExistence type="predicted"/>
<accession>A0A6J6PHH0</accession>
<protein>
    <submittedName>
        <fullName evidence="2">Unannotated protein</fullName>
    </submittedName>
</protein>
<organism evidence="2">
    <name type="scientific">freshwater metagenome</name>
    <dbReference type="NCBI Taxonomy" id="449393"/>
    <lineage>
        <taxon>unclassified sequences</taxon>
        <taxon>metagenomes</taxon>
        <taxon>ecological metagenomes</taxon>
    </lineage>
</organism>